<evidence type="ECO:0000256" key="7">
    <source>
        <dbReference type="ARBA" id="ARBA00023012"/>
    </source>
</evidence>
<evidence type="ECO:0000256" key="2">
    <source>
        <dbReference type="ARBA" id="ARBA00004236"/>
    </source>
</evidence>
<dbReference type="SUPFAM" id="SSF55874">
    <property type="entry name" value="ATPase domain of HSP90 chaperone/DNA topoisomerase II/histidine kinase"/>
    <property type="match status" value="1"/>
</dbReference>
<name>A0A1M4V2Z0_9ACTN</name>
<dbReference type="CDD" id="cd00082">
    <property type="entry name" value="HisKA"/>
    <property type="match status" value="1"/>
</dbReference>
<keyword evidence="6 9" id="KW-0418">Kinase</keyword>
<dbReference type="PANTHER" id="PTHR43711:SF1">
    <property type="entry name" value="HISTIDINE KINASE 1"/>
    <property type="match status" value="1"/>
</dbReference>
<dbReference type="InterPro" id="IPR050736">
    <property type="entry name" value="Sensor_HK_Regulatory"/>
</dbReference>
<dbReference type="PRINTS" id="PR00344">
    <property type="entry name" value="BCTRLSENSOR"/>
</dbReference>
<feature type="domain" description="Histidine kinase" evidence="8">
    <location>
        <begin position="272"/>
        <end position="481"/>
    </location>
</feature>
<dbReference type="EC" id="2.7.13.3" evidence="3"/>
<dbReference type="EMBL" id="FQUL01000013">
    <property type="protein sequence ID" value="SHE63361.1"/>
    <property type="molecule type" value="Genomic_DNA"/>
</dbReference>
<dbReference type="Pfam" id="PF02518">
    <property type="entry name" value="HATPase_c"/>
    <property type="match status" value="1"/>
</dbReference>
<dbReference type="GO" id="GO:0005886">
    <property type="term" value="C:plasma membrane"/>
    <property type="evidence" value="ECO:0007669"/>
    <property type="project" value="UniProtKB-SubCell"/>
</dbReference>
<dbReference type="Proteomes" id="UP000184295">
    <property type="component" value="Unassembled WGS sequence"/>
</dbReference>
<sequence length="482" mass="53566">MYGTTEGELKVLLHRIERATASCGALVLKTNRAAGNVLEPYVTVGSQDLVDEYLRSVNVSATRVPLRGNSTHIVELWQNNPANQRVFRLVREERLLGLLALLYDTPHSWTDGLFVVEELIDALGKSLSYIEAVEGNQQLEAMLNSTIEGVALLDQSFSVVMANDCFSRTLRKTNCFGRVLEDLIPITKRQIDELLLGSNVTVALRRTDCSLILDVNLRKVAVASSLWFCVSLRDVTQTRALLLELETKTSELMELNAHLRQARDAEAEFLSMVTHELRNPLNIIVNGLELLAKNTSFDKEADEDLAIVLDASAQLNHRIGDLLTLAQLRANVLTFDFEPVDIIEILTCSVRCFSDDRVSLVVPQDVTEVPIVTGDPRRLRQLFENLIDNARKYGSGPIRVSMGVQDGELFVEVANEGDPIPEYLCERVLEPFVRNDKGVSGLGLGLAIAKGIALAHGGDLRVRSKGRETLARFSMSVKTMRW</sequence>
<dbReference type="SUPFAM" id="SSF47384">
    <property type="entry name" value="Homodimeric domain of signal transducing histidine kinase"/>
    <property type="match status" value="1"/>
</dbReference>
<dbReference type="InterPro" id="IPR003594">
    <property type="entry name" value="HATPase_dom"/>
</dbReference>
<evidence type="ECO:0000259" key="8">
    <source>
        <dbReference type="PROSITE" id="PS50109"/>
    </source>
</evidence>
<evidence type="ECO:0000256" key="6">
    <source>
        <dbReference type="ARBA" id="ARBA00022777"/>
    </source>
</evidence>
<dbReference type="GO" id="GO:0000155">
    <property type="term" value="F:phosphorelay sensor kinase activity"/>
    <property type="evidence" value="ECO:0007669"/>
    <property type="project" value="InterPro"/>
</dbReference>
<comment type="subcellular location">
    <subcellularLocation>
        <location evidence="2">Cell membrane</location>
    </subcellularLocation>
</comment>
<dbReference type="InterPro" id="IPR036097">
    <property type="entry name" value="HisK_dim/P_sf"/>
</dbReference>
<dbReference type="CDD" id="cd00075">
    <property type="entry name" value="HATPase"/>
    <property type="match status" value="1"/>
</dbReference>
<dbReference type="RefSeq" id="WP_072789913.1">
    <property type="nucleotide sequence ID" value="NZ_FQUL01000013.1"/>
</dbReference>
<dbReference type="SMART" id="SM00388">
    <property type="entry name" value="HisKA"/>
    <property type="match status" value="1"/>
</dbReference>
<dbReference type="Pfam" id="PF00512">
    <property type="entry name" value="HisKA"/>
    <property type="match status" value="1"/>
</dbReference>
<dbReference type="Gene3D" id="1.10.287.130">
    <property type="match status" value="1"/>
</dbReference>
<keyword evidence="10" id="KW-1185">Reference proteome</keyword>
<dbReference type="InterPro" id="IPR003661">
    <property type="entry name" value="HisK_dim/P_dom"/>
</dbReference>
<comment type="catalytic activity">
    <reaction evidence="1">
        <text>ATP + protein L-histidine = ADP + protein N-phospho-L-histidine.</text>
        <dbReference type="EC" id="2.7.13.3"/>
    </reaction>
</comment>
<dbReference type="InterPro" id="IPR004358">
    <property type="entry name" value="Sig_transdc_His_kin-like_C"/>
</dbReference>
<proteinExistence type="predicted"/>
<organism evidence="9 10">
    <name type="scientific">Ferrithrix thermotolerans DSM 19514</name>
    <dbReference type="NCBI Taxonomy" id="1121881"/>
    <lineage>
        <taxon>Bacteria</taxon>
        <taxon>Bacillati</taxon>
        <taxon>Actinomycetota</taxon>
        <taxon>Acidimicrobiia</taxon>
        <taxon>Acidimicrobiales</taxon>
        <taxon>Acidimicrobiaceae</taxon>
        <taxon>Ferrithrix</taxon>
    </lineage>
</organism>
<accession>A0A1M4V2Z0</accession>
<evidence type="ECO:0000256" key="5">
    <source>
        <dbReference type="ARBA" id="ARBA00022679"/>
    </source>
</evidence>
<gene>
    <name evidence="9" type="ORF">SAMN02745225_01182</name>
</gene>
<evidence type="ECO:0000313" key="10">
    <source>
        <dbReference type="Proteomes" id="UP000184295"/>
    </source>
</evidence>
<dbReference type="SMART" id="SM00387">
    <property type="entry name" value="HATPase_c"/>
    <property type="match status" value="1"/>
</dbReference>
<evidence type="ECO:0000256" key="4">
    <source>
        <dbReference type="ARBA" id="ARBA00022553"/>
    </source>
</evidence>
<keyword evidence="5" id="KW-0808">Transferase</keyword>
<dbReference type="STRING" id="1121881.SAMN02745225_01182"/>
<dbReference type="AlphaFoldDB" id="A0A1M4V2Z0"/>
<dbReference type="PANTHER" id="PTHR43711">
    <property type="entry name" value="TWO-COMPONENT HISTIDINE KINASE"/>
    <property type="match status" value="1"/>
</dbReference>
<dbReference type="InterPro" id="IPR036890">
    <property type="entry name" value="HATPase_C_sf"/>
</dbReference>
<evidence type="ECO:0000313" key="9">
    <source>
        <dbReference type="EMBL" id="SHE63361.1"/>
    </source>
</evidence>
<dbReference type="PROSITE" id="PS50109">
    <property type="entry name" value="HIS_KIN"/>
    <property type="match status" value="1"/>
</dbReference>
<dbReference type="InterPro" id="IPR005467">
    <property type="entry name" value="His_kinase_dom"/>
</dbReference>
<dbReference type="OrthoDB" id="9764154at2"/>
<keyword evidence="7" id="KW-0902">Two-component regulatory system</keyword>
<dbReference type="Gene3D" id="3.30.565.10">
    <property type="entry name" value="Histidine kinase-like ATPase, C-terminal domain"/>
    <property type="match status" value="1"/>
</dbReference>
<keyword evidence="4" id="KW-0597">Phosphoprotein</keyword>
<protein>
    <recommendedName>
        <fullName evidence="3">histidine kinase</fullName>
        <ecNumber evidence="3">2.7.13.3</ecNumber>
    </recommendedName>
</protein>
<evidence type="ECO:0000256" key="3">
    <source>
        <dbReference type="ARBA" id="ARBA00012438"/>
    </source>
</evidence>
<evidence type="ECO:0000256" key="1">
    <source>
        <dbReference type="ARBA" id="ARBA00000085"/>
    </source>
</evidence>
<reference evidence="10" key="1">
    <citation type="submission" date="2016-11" db="EMBL/GenBank/DDBJ databases">
        <authorList>
            <person name="Varghese N."/>
            <person name="Submissions S."/>
        </authorList>
    </citation>
    <scope>NUCLEOTIDE SEQUENCE [LARGE SCALE GENOMIC DNA]</scope>
    <source>
        <strain evidence="10">DSM 19514</strain>
    </source>
</reference>